<feature type="compositionally biased region" description="Basic and acidic residues" evidence="1">
    <location>
        <begin position="216"/>
        <end position="236"/>
    </location>
</feature>
<proteinExistence type="predicted"/>
<name>A0A0B6ZNK6_9EUPU</name>
<reference evidence="2" key="1">
    <citation type="submission" date="2014-12" db="EMBL/GenBank/DDBJ databases">
        <title>Insight into the proteome of Arion vulgaris.</title>
        <authorList>
            <person name="Aradska J."/>
            <person name="Bulat T."/>
            <person name="Smidak R."/>
            <person name="Sarate P."/>
            <person name="Gangsoo J."/>
            <person name="Sialana F."/>
            <person name="Bilban M."/>
            <person name="Lubec G."/>
        </authorList>
    </citation>
    <scope>NUCLEOTIDE SEQUENCE</scope>
    <source>
        <tissue evidence="2">Skin</tissue>
    </source>
</reference>
<feature type="region of interest" description="Disordered" evidence="1">
    <location>
        <begin position="201"/>
        <end position="255"/>
    </location>
</feature>
<feature type="compositionally biased region" description="Polar residues" evidence="1">
    <location>
        <begin position="201"/>
        <end position="210"/>
    </location>
</feature>
<evidence type="ECO:0000256" key="1">
    <source>
        <dbReference type="SAM" id="MobiDB-lite"/>
    </source>
</evidence>
<dbReference type="EMBL" id="HACG01023273">
    <property type="protein sequence ID" value="CEK70138.1"/>
    <property type="molecule type" value="Transcribed_RNA"/>
</dbReference>
<gene>
    <name evidence="2" type="primary">ORF72968</name>
</gene>
<feature type="region of interest" description="Disordered" evidence="1">
    <location>
        <begin position="148"/>
        <end position="172"/>
    </location>
</feature>
<accession>A0A0B6ZNK6</accession>
<sequence>RSQIPTPPPDMSPVESESSILNIQGHIRPPTPPNLYSEYVEYDLPTFPLTPTANFKYDLPAPPPLPTKNRKYNLPTPPPLPSKKEMNHTQTTAHELISHDQEFNIDDILNIGKEPCITNAVDINKSSMESLNRESGLPFIEELMKRQRSNDNDEVFHLSPTSTSSRKPPPMPTHFKDHILGTKMIEGNGKENSQNITDLILPQRSSTVQFTEEPPEIFHRQDSQSSGRYDEQKDNNVDTTSTYLSSIPPPPPLPP</sequence>
<feature type="non-terminal residue" evidence="2">
    <location>
        <position position="1"/>
    </location>
</feature>
<organism evidence="2">
    <name type="scientific">Arion vulgaris</name>
    <dbReference type="NCBI Taxonomy" id="1028688"/>
    <lineage>
        <taxon>Eukaryota</taxon>
        <taxon>Metazoa</taxon>
        <taxon>Spiralia</taxon>
        <taxon>Lophotrochozoa</taxon>
        <taxon>Mollusca</taxon>
        <taxon>Gastropoda</taxon>
        <taxon>Heterobranchia</taxon>
        <taxon>Euthyneura</taxon>
        <taxon>Panpulmonata</taxon>
        <taxon>Eupulmonata</taxon>
        <taxon>Stylommatophora</taxon>
        <taxon>Helicina</taxon>
        <taxon>Arionoidea</taxon>
        <taxon>Arionidae</taxon>
        <taxon>Arion</taxon>
    </lineage>
</organism>
<evidence type="ECO:0000313" key="2">
    <source>
        <dbReference type="EMBL" id="CEK70138.1"/>
    </source>
</evidence>
<protein>
    <submittedName>
        <fullName evidence="2">Uncharacterized protein</fullName>
    </submittedName>
</protein>
<dbReference type="AlphaFoldDB" id="A0A0B6ZNK6"/>
<feature type="non-terminal residue" evidence="2">
    <location>
        <position position="255"/>
    </location>
</feature>